<gene>
    <name evidence="1" type="ORF">L2E82_10407</name>
</gene>
<dbReference type="EMBL" id="CM042010">
    <property type="protein sequence ID" value="KAI3780426.1"/>
    <property type="molecule type" value="Genomic_DNA"/>
</dbReference>
<reference evidence="1 2" key="2">
    <citation type="journal article" date="2022" name="Mol. Ecol. Resour.">
        <title>The genomes of chicory, endive, great burdock and yacon provide insights into Asteraceae paleo-polyploidization history and plant inulin production.</title>
        <authorList>
            <person name="Fan W."/>
            <person name="Wang S."/>
            <person name="Wang H."/>
            <person name="Wang A."/>
            <person name="Jiang F."/>
            <person name="Liu H."/>
            <person name="Zhao H."/>
            <person name="Xu D."/>
            <person name="Zhang Y."/>
        </authorList>
    </citation>
    <scope>NUCLEOTIDE SEQUENCE [LARGE SCALE GENOMIC DNA]</scope>
    <source>
        <strain evidence="2">cv. Punajuju</strain>
        <tissue evidence="1">Leaves</tissue>
    </source>
</reference>
<organism evidence="1 2">
    <name type="scientific">Cichorium intybus</name>
    <name type="common">Chicory</name>
    <dbReference type="NCBI Taxonomy" id="13427"/>
    <lineage>
        <taxon>Eukaryota</taxon>
        <taxon>Viridiplantae</taxon>
        <taxon>Streptophyta</taxon>
        <taxon>Embryophyta</taxon>
        <taxon>Tracheophyta</taxon>
        <taxon>Spermatophyta</taxon>
        <taxon>Magnoliopsida</taxon>
        <taxon>eudicotyledons</taxon>
        <taxon>Gunneridae</taxon>
        <taxon>Pentapetalae</taxon>
        <taxon>asterids</taxon>
        <taxon>campanulids</taxon>
        <taxon>Asterales</taxon>
        <taxon>Asteraceae</taxon>
        <taxon>Cichorioideae</taxon>
        <taxon>Cichorieae</taxon>
        <taxon>Cichoriinae</taxon>
        <taxon>Cichorium</taxon>
    </lineage>
</organism>
<evidence type="ECO:0000313" key="1">
    <source>
        <dbReference type="EMBL" id="KAI3780426.1"/>
    </source>
</evidence>
<evidence type="ECO:0000313" key="2">
    <source>
        <dbReference type="Proteomes" id="UP001055811"/>
    </source>
</evidence>
<accession>A0ACB9GB29</accession>
<keyword evidence="2" id="KW-1185">Reference proteome</keyword>
<sequence>MSAHPTDKPSSTINIKHVVPLVLDLDQMNYDIWRELFEIHCIGYGVDDHLKPGTKPPQADKEKDKATAEYAAAMTSWLRMDSIVKSWLYGTLSTSLLNMIFKKQATAFEVWENLEKVFRDNKASKVIQLDRELRTISLRNSSITDYCNKIKSLADRLEHMDATVPETNLVAYMINGLPQKFCYIAINIRHRDPPPSFWDARSILLCEEQQMLQDEQREASLTHVDHSSSPNALTVQSPSNHNNNGGGDRGNYCGGRGGRRGGRGGGRNGGRYSSNTGGGNSSGVSQQQRQGGGSMWAYGWFQVPPINGPFQHNNGPFQQGLLPNPNGGQNPAFANGAGPRQQQTQQSYTDGSSAQQSHQFFASQPQAYQAQQQGVEPTALPQMFNTMTLNDSGQADWYMDTGATSHLHSNAGILKSVSDKNSNFSSSVLVGDGSSIHDFRTKQILLRCDSTGDLYPVTSPTPQAFISTASSIWHQRLGHPGHHILKNLVNNRFISCSSAKDPTLCHACQMGKHVKLPFRLSTSFSHFPFELNHYDVWTSPIESLSGIKYYVIFLDDFSHFVWVYPIRAKSDVFDKFVHFRTFFNKQFNTDIKSFQCDNGGEYDNDKFHHLFAQNGIQFRFSCPYTSQQNGKSERMLRTINNAIRTLLLHARLPLTFWVEALHMSTHFLNILLSTTLDNDTPFHKLCNKSPSYDHLRVFVLIPLTLSSLHRPLHTRSWRVLLSSPPLILPPTSGTTPSFGSPLTAASPPPHTPSGPSQSPLGSHQLSPQQPSPSSPVSSDASVPSPQTQHPMVTRAKHGIFKPIRKLNLHIDTSSPVPKNYLQAFNDPNWLNAMTEEYTALISNKTWVLVPRPLDANVINCIWLFKKKLNADGSLSRYKACLVANGRSQRPDIDCDETFSLVVKPATIRTVLTIAVTHKWPIRQLDVKNAFLHGNLQETVYMHQPPGYRDPSRPDHVCLLQRSLYGLKQASRAWFQRFAMFISRIGFVLSRCDSSLFIYRHGTHMAYLLLNVDDIVLTGSSTQLLTRIISLLSTEFSMSDLGDLHYFLGVSATGSVDGLFLSQQKYAAEILDRASMTNCKPASTPADLSAKFDGTGPPVDDPTLYRSLAGALQYLTFTRPDITYAVQQICLYMHDPREPHFTALKRILHYIRGTLSHGLQLYTSPSRSLIAYSDADWAGCPITRRSTSGYFAKTCWIRNLLLELHYMPAKATIVYCDNVSAVYMSSNPVHHQRTKHIEIYLHFVRDKVATGHVRVLHVPSSSQYADIFTKSLPSPLQELGGGSKRSFKTPPCCSQLLATQRQQSQPFPNQNFQKRAERGGEMSGYRAEDEYDYLFKLVLIGDSGVGKSNLLSRFTRNEFNLETKSTIGVEFATRSLNVDGKVIKAQIWDTAGQERYRAITSAYYRGAVGALLVYDVTRRSTFENIERWLKELRDHTDPNIVVMLIGNKSDLRHLLAVTTDDGKTLAEAESLYFMETSALEATNVENAFSEVITQIYKIVSKKAVEGGDAGGSGSVPGKGATIDVKDESVGSTRFGCCSS</sequence>
<name>A0ACB9GB29_CICIN</name>
<protein>
    <submittedName>
        <fullName evidence="1">Uncharacterized protein</fullName>
    </submittedName>
</protein>
<proteinExistence type="predicted"/>
<dbReference type="Proteomes" id="UP001055811">
    <property type="component" value="Linkage Group LG02"/>
</dbReference>
<comment type="caution">
    <text evidence="1">The sequence shown here is derived from an EMBL/GenBank/DDBJ whole genome shotgun (WGS) entry which is preliminary data.</text>
</comment>
<reference evidence="2" key="1">
    <citation type="journal article" date="2022" name="Mol. Ecol. Resour.">
        <title>The genomes of chicory, endive, great burdock and yacon provide insights into Asteraceae palaeo-polyploidization history and plant inulin production.</title>
        <authorList>
            <person name="Fan W."/>
            <person name="Wang S."/>
            <person name="Wang H."/>
            <person name="Wang A."/>
            <person name="Jiang F."/>
            <person name="Liu H."/>
            <person name="Zhao H."/>
            <person name="Xu D."/>
            <person name="Zhang Y."/>
        </authorList>
    </citation>
    <scope>NUCLEOTIDE SEQUENCE [LARGE SCALE GENOMIC DNA]</scope>
    <source>
        <strain evidence="2">cv. Punajuju</strain>
    </source>
</reference>